<proteinExistence type="predicted"/>
<accession>A0A507BBM6</accession>
<name>A0A507BBM6_9PEZI</name>
<sequence length="444" mass="48747">MFADISKPPKPLPSATLQTIRPGISLLAPLTRRGHGPGLIVLSADSDTPVHIAEGVPSPLMKWSEEGYAVVEIQSRALGEGDALADALAALSKCEQCQPKEKVGLVSYDAGVWNKLAAGIGSHSQIVGAVVYGSAAEQAQLASASVPVLMHLGGATTAGPPERGDRVTKYSYTRPDGFALPFQENFHYSTEAVSHTRSLTFLKPLVGGPYFDLETIWDEHTYYEFADRSVEHTMSTMVQEPYVNHVPTMTGGIGREKLTEFYRGHFIFNNSADTDLELISRTIGIDRVIDEFLFKFTHDLEVDWMLPGIPPTGLRVEVPFTAVVNIRGDRLYHEHIGWDQASVLRQLGLLPEYLPFPHPVKDAAGNASTKKYEYRLPVAGIQTANKLRERNWGPSNEMFAYKLRESSADQGSGNGSHLVSPIRIVQQYNLDQDLLHGSPKSQGI</sequence>
<dbReference type="GeneID" id="41970912"/>
<dbReference type="AlphaFoldDB" id="A0A507BBM6"/>
<protein>
    <recommendedName>
        <fullName evidence="3">Carboxymethylenebutenolidase</fullName>
    </recommendedName>
</protein>
<dbReference type="InParanoid" id="A0A507BBM6"/>
<dbReference type="PANTHER" id="PTHR38436:SF3">
    <property type="entry name" value="CARBOXYMETHYLENEBUTENOLIDASE-RELATED"/>
    <property type="match status" value="1"/>
</dbReference>
<dbReference type="PANTHER" id="PTHR38436">
    <property type="entry name" value="POLYKETIDE CYCLASE SNOAL-LIKE DOMAIN"/>
    <property type="match status" value="1"/>
</dbReference>
<reference evidence="1 2" key="1">
    <citation type="submission" date="2019-06" db="EMBL/GenBank/DDBJ databases">
        <title>Draft genome sequence of the filamentous fungus Phialemoniopsis curvata isolated from diesel fuel.</title>
        <authorList>
            <person name="Varaljay V.A."/>
            <person name="Lyon W.J."/>
            <person name="Crouch A.L."/>
            <person name="Drake C.E."/>
            <person name="Hollomon J.M."/>
            <person name="Nadeau L.J."/>
            <person name="Nunn H.S."/>
            <person name="Stevenson B.S."/>
            <person name="Bojanowski C.L."/>
            <person name="Crookes-Goodson W.J."/>
        </authorList>
    </citation>
    <scope>NUCLEOTIDE SEQUENCE [LARGE SCALE GENOMIC DNA]</scope>
    <source>
        <strain evidence="1 2">D216</strain>
    </source>
</reference>
<comment type="caution">
    <text evidence="1">The sequence shown here is derived from an EMBL/GenBank/DDBJ whole genome shotgun (WGS) entry which is preliminary data.</text>
</comment>
<dbReference type="GO" id="GO:0030638">
    <property type="term" value="P:polyketide metabolic process"/>
    <property type="evidence" value="ECO:0007669"/>
    <property type="project" value="InterPro"/>
</dbReference>
<dbReference type="Gene3D" id="3.10.450.50">
    <property type="match status" value="1"/>
</dbReference>
<keyword evidence="2" id="KW-1185">Reference proteome</keyword>
<dbReference type="InterPro" id="IPR009959">
    <property type="entry name" value="Cyclase_SnoaL-like"/>
</dbReference>
<evidence type="ECO:0000313" key="2">
    <source>
        <dbReference type="Proteomes" id="UP000319257"/>
    </source>
</evidence>
<dbReference type="OrthoDB" id="5440at2759"/>
<dbReference type="SUPFAM" id="SSF54427">
    <property type="entry name" value="NTF2-like"/>
    <property type="match status" value="1"/>
</dbReference>
<dbReference type="Proteomes" id="UP000319257">
    <property type="component" value="Unassembled WGS sequence"/>
</dbReference>
<organism evidence="1 2">
    <name type="scientific">Thyridium curvatum</name>
    <dbReference type="NCBI Taxonomy" id="1093900"/>
    <lineage>
        <taxon>Eukaryota</taxon>
        <taxon>Fungi</taxon>
        <taxon>Dikarya</taxon>
        <taxon>Ascomycota</taxon>
        <taxon>Pezizomycotina</taxon>
        <taxon>Sordariomycetes</taxon>
        <taxon>Sordariomycetidae</taxon>
        <taxon>Thyridiales</taxon>
        <taxon>Thyridiaceae</taxon>
        <taxon>Thyridium</taxon>
    </lineage>
</organism>
<evidence type="ECO:0000313" key="1">
    <source>
        <dbReference type="EMBL" id="TPX16903.1"/>
    </source>
</evidence>
<gene>
    <name evidence="1" type="ORF">E0L32_003465</name>
</gene>
<dbReference type="InterPro" id="IPR032710">
    <property type="entry name" value="NTF2-like_dom_sf"/>
</dbReference>
<dbReference type="STRING" id="1093900.A0A507BBM6"/>
<dbReference type="EMBL" id="SKBQ01000015">
    <property type="protein sequence ID" value="TPX16903.1"/>
    <property type="molecule type" value="Genomic_DNA"/>
</dbReference>
<dbReference type="RefSeq" id="XP_030998614.1">
    <property type="nucleotide sequence ID" value="XM_031137768.1"/>
</dbReference>
<evidence type="ECO:0008006" key="3">
    <source>
        <dbReference type="Google" id="ProtNLM"/>
    </source>
</evidence>